<dbReference type="PANTHER" id="PTHR43166">
    <property type="entry name" value="AMINO ACID IMPORT ATP-BINDING PROTEIN"/>
    <property type="match status" value="1"/>
</dbReference>
<evidence type="ECO:0000256" key="2">
    <source>
        <dbReference type="ARBA" id="ARBA00005417"/>
    </source>
</evidence>
<keyword evidence="10" id="KW-1185">Reference proteome</keyword>
<evidence type="ECO:0000259" key="8">
    <source>
        <dbReference type="PROSITE" id="PS50893"/>
    </source>
</evidence>
<feature type="domain" description="ABC transporter" evidence="8">
    <location>
        <begin position="15"/>
        <end position="235"/>
    </location>
</feature>
<reference evidence="9 10" key="1">
    <citation type="submission" date="2020-08" db="EMBL/GenBank/DDBJ databases">
        <title>Genomic Encyclopedia of Type Strains, Phase III (KMG-III): the genomes of soil and plant-associated and newly described type strains.</title>
        <authorList>
            <person name="Whitman W."/>
        </authorList>
    </citation>
    <scope>NUCLEOTIDE SEQUENCE [LARGE SCALE GENOMIC DNA]</scope>
    <source>
        <strain evidence="9 10">CECT 5995</strain>
    </source>
</reference>
<dbReference type="SMART" id="SM00382">
    <property type="entry name" value="AAA"/>
    <property type="match status" value="1"/>
</dbReference>
<comment type="caution">
    <text evidence="9">The sequence shown here is derived from an EMBL/GenBank/DDBJ whole genome shotgun (WGS) entry which is preliminary data.</text>
</comment>
<accession>A0A7W5BVC7</accession>
<evidence type="ECO:0000313" key="9">
    <source>
        <dbReference type="EMBL" id="MBB3139827.1"/>
    </source>
</evidence>
<protein>
    <submittedName>
        <fullName evidence="9">Tungstate transport system ATP-binding protein</fullName>
    </submittedName>
</protein>
<dbReference type="InterPro" id="IPR050086">
    <property type="entry name" value="MetN_ABC_transporter-like"/>
</dbReference>
<dbReference type="Pfam" id="PF00005">
    <property type="entry name" value="ABC_tran"/>
    <property type="match status" value="1"/>
</dbReference>
<proteinExistence type="inferred from homology"/>
<evidence type="ECO:0000256" key="1">
    <source>
        <dbReference type="ARBA" id="ARBA00004417"/>
    </source>
</evidence>
<gene>
    <name evidence="9" type="ORF">FHR96_000674</name>
</gene>
<organism evidence="9 10">
    <name type="scientific">Halomonas organivorans</name>
    <dbReference type="NCBI Taxonomy" id="257772"/>
    <lineage>
        <taxon>Bacteria</taxon>
        <taxon>Pseudomonadati</taxon>
        <taxon>Pseudomonadota</taxon>
        <taxon>Gammaproteobacteria</taxon>
        <taxon>Oceanospirillales</taxon>
        <taxon>Halomonadaceae</taxon>
        <taxon>Halomonas</taxon>
    </lineage>
</organism>
<dbReference type="Proteomes" id="UP000525987">
    <property type="component" value="Unassembled WGS sequence"/>
</dbReference>
<sequence>MNTMLQAARVGIATLSFEAVSFEHRGQPLLAEVSLRLEGCRRTLVLGPNGAGKSLLMRLAHGLLTPSRGQVRWDGPPTRQAMVFQRPVLLKRSARDNLLHALAVKGTPWRLRRLLADGALAHFGLADLARRPARVLSGGEQQRLALARAWLLAPDMLFLDEPTAALDPAAIRAVEAAVDDFHRAGTRILMSTHDLHQARRLADEVIFLCGGRLLERTPAERFFSAPATPEAAAFLRGELIG</sequence>
<dbReference type="InterPro" id="IPR015856">
    <property type="entry name" value="ABC_transpr_CbiO/EcfA_su"/>
</dbReference>
<evidence type="ECO:0000256" key="3">
    <source>
        <dbReference type="ARBA" id="ARBA00022448"/>
    </source>
</evidence>
<dbReference type="InterPro" id="IPR017871">
    <property type="entry name" value="ABC_transporter-like_CS"/>
</dbReference>
<dbReference type="InterPro" id="IPR003439">
    <property type="entry name" value="ABC_transporter-like_ATP-bd"/>
</dbReference>
<keyword evidence="4" id="KW-1003">Cell membrane</keyword>
<dbReference type="PANTHER" id="PTHR43166:SF9">
    <property type="entry name" value="GLUTAMATE_ASPARTATE IMPORT ATP-BINDING PROTEIN GLTL"/>
    <property type="match status" value="1"/>
</dbReference>
<keyword evidence="7" id="KW-0472">Membrane</keyword>
<evidence type="ECO:0000256" key="7">
    <source>
        <dbReference type="ARBA" id="ARBA00023136"/>
    </source>
</evidence>
<dbReference type="GO" id="GO:0016887">
    <property type="term" value="F:ATP hydrolysis activity"/>
    <property type="evidence" value="ECO:0007669"/>
    <property type="project" value="InterPro"/>
</dbReference>
<keyword evidence="3" id="KW-0813">Transport</keyword>
<dbReference type="InterPro" id="IPR027417">
    <property type="entry name" value="P-loop_NTPase"/>
</dbReference>
<comment type="similarity">
    <text evidence="2">Belongs to the ABC transporter superfamily.</text>
</comment>
<evidence type="ECO:0000256" key="6">
    <source>
        <dbReference type="ARBA" id="ARBA00022840"/>
    </source>
</evidence>
<dbReference type="CDD" id="cd03225">
    <property type="entry name" value="ABC_cobalt_CbiO_domain1"/>
    <property type="match status" value="1"/>
</dbReference>
<name>A0A7W5BVC7_9GAMM</name>
<keyword evidence="5" id="KW-0547">Nucleotide-binding</keyword>
<dbReference type="GO" id="GO:0005886">
    <property type="term" value="C:plasma membrane"/>
    <property type="evidence" value="ECO:0007669"/>
    <property type="project" value="UniProtKB-SubCell"/>
</dbReference>
<dbReference type="InterPro" id="IPR003593">
    <property type="entry name" value="AAA+_ATPase"/>
</dbReference>
<evidence type="ECO:0000256" key="4">
    <source>
        <dbReference type="ARBA" id="ARBA00022475"/>
    </source>
</evidence>
<evidence type="ECO:0000313" key="10">
    <source>
        <dbReference type="Proteomes" id="UP000525987"/>
    </source>
</evidence>
<dbReference type="GO" id="GO:0005524">
    <property type="term" value="F:ATP binding"/>
    <property type="evidence" value="ECO:0007669"/>
    <property type="project" value="UniProtKB-KW"/>
</dbReference>
<dbReference type="PROSITE" id="PS00211">
    <property type="entry name" value="ABC_TRANSPORTER_1"/>
    <property type="match status" value="1"/>
</dbReference>
<dbReference type="Gene3D" id="3.40.50.300">
    <property type="entry name" value="P-loop containing nucleotide triphosphate hydrolases"/>
    <property type="match status" value="1"/>
</dbReference>
<dbReference type="GO" id="GO:0055085">
    <property type="term" value="P:transmembrane transport"/>
    <property type="evidence" value="ECO:0007669"/>
    <property type="project" value="InterPro"/>
</dbReference>
<dbReference type="AlphaFoldDB" id="A0A7W5BVC7"/>
<evidence type="ECO:0000256" key="5">
    <source>
        <dbReference type="ARBA" id="ARBA00022741"/>
    </source>
</evidence>
<dbReference type="PROSITE" id="PS50893">
    <property type="entry name" value="ABC_TRANSPORTER_2"/>
    <property type="match status" value="1"/>
</dbReference>
<dbReference type="RefSeq" id="WP_183386246.1">
    <property type="nucleotide sequence ID" value="NZ_JACHXM010000002.1"/>
</dbReference>
<keyword evidence="6 9" id="KW-0067">ATP-binding</keyword>
<comment type="subcellular location">
    <subcellularLocation>
        <location evidence="1">Cell inner membrane</location>
        <topology evidence="1">Peripheral membrane protein</topology>
    </subcellularLocation>
</comment>
<dbReference type="EMBL" id="JACHXM010000002">
    <property type="protein sequence ID" value="MBB3139827.1"/>
    <property type="molecule type" value="Genomic_DNA"/>
</dbReference>
<dbReference type="SUPFAM" id="SSF52540">
    <property type="entry name" value="P-loop containing nucleoside triphosphate hydrolases"/>
    <property type="match status" value="1"/>
</dbReference>